<organism evidence="2 3">
    <name type="scientific">Parapedobacter deserti</name>
    <dbReference type="NCBI Taxonomy" id="1912957"/>
    <lineage>
        <taxon>Bacteria</taxon>
        <taxon>Pseudomonadati</taxon>
        <taxon>Bacteroidota</taxon>
        <taxon>Sphingobacteriia</taxon>
        <taxon>Sphingobacteriales</taxon>
        <taxon>Sphingobacteriaceae</taxon>
        <taxon>Parapedobacter</taxon>
    </lineage>
</organism>
<feature type="domain" description="Group II intron maturase-specific" evidence="1">
    <location>
        <begin position="90"/>
        <end position="124"/>
    </location>
</feature>
<accession>A0ABV7JX39</accession>
<name>A0ABV7JX39_9SPHI</name>
<dbReference type="EMBL" id="JBHRTA010000060">
    <property type="protein sequence ID" value="MFC3199812.1"/>
    <property type="molecule type" value="Genomic_DNA"/>
</dbReference>
<reference evidence="3" key="1">
    <citation type="journal article" date="2019" name="Int. J. Syst. Evol. Microbiol.">
        <title>The Global Catalogue of Microorganisms (GCM) 10K type strain sequencing project: providing services to taxonomists for standard genome sequencing and annotation.</title>
        <authorList>
            <consortium name="The Broad Institute Genomics Platform"/>
            <consortium name="The Broad Institute Genome Sequencing Center for Infectious Disease"/>
            <person name="Wu L."/>
            <person name="Ma J."/>
        </authorList>
    </citation>
    <scope>NUCLEOTIDE SEQUENCE [LARGE SCALE GENOMIC DNA]</scope>
    <source>
        <strain evidence="3">KCTC 52416</strain>
    </source>
</reference>
<evidence type="ECO:0000259" key="1">
    <source>
        <dbReference type="Pfam" id="PF08388"/>
    </source>
</evidence>
<proteinExistence type="predicted"/>
<gene>
    <name evidence="2" type="ORF">ACFOET_19495</name>
</gene>
<dbReference type="RefSeq" id="WP_379025794.1">
    <property type="nucleotide sequence ID" value="NZ_JBHRTA010000060.1"/>
</dbReference>
<comment type="caution">
    <text evidence="2">The sequence shown here is derived from an EMBL/GenBank/DDBJ whole genome shotgun (WGS) entry which is preliminary data.</text>
</comment>
<evidence type="ECO:0000313" key="3">
    <source>
        <dbReference type="Proteomes" id="UP001595526"/>
    </source>
</evidence>
<dbReference type="Pfam" id="PF08388">
    <property type="entry name" value="GIIM"/>
    <property type="match status" value="1"/>
</dbReference>
<keyword evidence="3" id="KW-1185">Reference proteome</keyword>
<sequence length="151" mass="16983">MGRSRRTGVKKTLSQFGHIELASAHPYSHSANGFGISPVMQEKMSYAGQYDNYSSCNRLGFSFYRDRNGWPTRIAEKSISQVGGKFPTITKWNTSTPMHVRINQLRQVISGWVNYFSIAKGKSMSLPIECCELSFGNNGKPPATEYETWSD</sequence>
<dbReference type="InterPro" id="IPR013597">
    <property type="entry name" value="Mat_intron_G2"/>
</dbReference>
<dbReference type="Proteomes" id="UP001595526">
    <property type="component" value="Unassembled WGS sequence"/>
</dbReference>
<protein>
    <submittedName>
        <fullName evidence="2">Group II intron maturase-specific domain-containing protein</fullName>
    </submittedName>
</protein>
<evidence type="ECO:0000313" key="2">
    <source>
        <dbReference type="EMBL" id="MFC3199812.1"/>
    </source>
</evidence>